<keyword evidence="1" id="KW-0732">Signal</keyword>
<gene>
    <name evidence="2" type="ORF">NCTC12961_01945</name>
</gene>
<dbReference type="Proteomes" id="UP000248897">
    <property type="component" value="Chromosome 1"/>
</dbReference>
<accession>A0A2X4UJS2</accession>
<sequence>MKTIKTPLLAIGLLVALPLFAAESSTPAPVPTAIANIRGRSALQ</sequence>
<protein>
    <submittedName>
        <fullName evidence="2">Uncharacterized protein</fullName>
    </submittedName>
</protein>
<reference evidence="2 3" key="1">
    <citation type="submission" date="2018-06" db="EMBL/GenBank/DDBJ databases">
        <authorList>
            <consortium name="Pathogen Informatics"/>
            <person name="Doyle S."/>
        </authorList>
    </citation>
    <scope>NUCLEOTIDE SEQUENCE [LARGE SCALE GENOMIC DNA]</scope>
    <source>
        <strain evidence="2 3">NCTC12961</strain>
    </source>
</reference>
<dbReference type="AlphaFoldDB" id="A0A2X4UJS2"/>
<dbReference type="EMBL" id="LS483469">
    <property type="protein sequence ID" value="SQI35838.1"/>
    <property type="molecule type" value="Genomic_DNA"/>
</dbReference>
<feature type="chain" id="PRO_5015943096" evidence="1">
    <location>
        <begin position="22"/>
        <end position="44"/>
    </location>
</feature>
<organism evidence="2 3">
    <name type="scientific">Serratia plymuthica</name>
    <dbReference type="NCBI Taxonomy" id="82996"/>
    <lineage>
        <taxon>Bacteria</taxon>
        <taxon>Pseudomonadati</taxon>
        <taxon>Pseudomonadota</taxon>
        <taxon>Gammaproteobacteria</taxon>
        <taxon>Enterobacterales</taxon>
        <taxon>Yersiniaceae</taxon>
        <taxon>Serratia</taxon>
    </lineage>
</organism>
<evidence type="ECO:0000313" key="2">
    <source>
        <dbReference type="EMBL" id="SQI35838.1"/>
    </source>
</evidence>
<evidence type="ECO:0000256" key="1">
    <source>
        <dbReference type="SAM" id="SignalP"/>
    </source>
</evidence>
<evidence type="ECO:0000313" key="3">
    <source>
        <dbReference type="Proteomes" id="UP000248897"/>
    </source>
</evidence>
<name>A0A2X4UJS2_SERPL</name>
<feature type="signal peptide" evidence="1">
    <location>
        <begin position="1"/>
        <end position="21"/>
    </location>
</feature>
<proteinExistence type="predicted"/>